<evidence type="ECO:0000259" key="3">
    <source>
        <dbReference type="PROSITE" id="PS50041"/>
    </source>
</evidence>
<feature type="binding site" evidence="1">
    <location>
        <position position="358"/>
    </location>
    <ligand>
        <name>L-glutamate</name>
        <dbReference type="ChEBI" id="CHEBI:29985"/>
    </ligand>
</feature>
<dbReference type="OrthoDB" id="1081007at2759"/>
<dbReference type="SUPFAM" id="SSF56436">
    <property type="entry name" value="C-type lectin-like"/>
    <property type="match status" value="1"/>
</dbReference>
<dbReference type="GO" id="GO:0005886">
    <property type="term" value="C:plasma membrane"/>
    <property type="evidence" value="ECO:0007669"/>
    <property type="project" value="TreeGrafter"/>
</dbReference>
<dbReference type="Gene3D" id="3.10.100.10">
    <property type="entry name" value="Mannose-Binding Protein A, subunit A"/>
    <property type="match status" value="1"/>
</dbReference>
<dbReference type="InterPro" id="IPR029055">
    <property type="entry name" value="Ntn_hydrolases_N"/>
</dbReference>
<dbReference type="GO" id="GO:0006751">
    <property type="term" value="P:glutathione catabolic process"/>
    <property type="evidence" value="ECO:0007669"/>
    <property type="project" value="InterPro"/>
</dbReference>
<dbReference type="AlphaFoldDB" id="A0A8S1E8C9"/>
<name>A0A8S1E8C9_9PELO</name>
<dbReference type="InterPro" id="IPR043137">
    <property type="entry name" value="GGT_ssub_C"/>
</dbReference>
<evidence type="ECO:0000256" key="1">
    <source>
        <dbReference type="PIRSR" id="PIRSR600101-2"/>
    </source>
</evidence>
<evidence type="ECO:0000313" key="4">
    <source>
        <dbReference type="EMBL" id="CAB3396884.1"/>
    </source>
</evidence>
<sequence length="741" mass="82214">MPTIGTTEMPVVNFELVDPGALLLDCPAACKPGWKYYNSKCYRKFNTVATYAQAKSNCIAKGGKLVEIGSFDENEALRKEFDSNVVVGAPKQSWIGLRADGTDWKWNNENPATFSNWAPTEPAGSEKCVQMITDTMKAEKYKFERGGWKTFGCGKTTSSHICEMPAGLRLDLPWIIILIQFIVIIAMLISIFAYLITKPTSEMAMPEDSSTKTYENFELQTHPQSSSIAFRRRFKSSTVQPQSIDIDFSEDIFEEDPKKIEPIRKQSSPVIVNSIESEHSSEYEHFESENLRTAVTSESAVCSEFGRSVLVRGGNAVEAAICTSFCLMATLPDRASLAGGMMMVVSNPNGSVISINARESAPMAVSIEQLRKKPKLSQTGAKAIGVPGAVNGLWRAFEKFQSGTIMWKHLMIPTIQLCAKGVDVNKELGSQLQKYVTLINSSETSRQMLMKPDSNTPLSESDRFQCNSLASTLSELSEYDNPLDGFYRGELARKLVNDIEDGYLSLSDMEDYECDVNEALCTTVDIGTRLCGPGPPSLFPLLVHDYLTTKNMVSLRKIEEIIKSNMRFAKNLADPVFHKPSKGFAESLMKKLKLGDEADFKEVKVDFAESGSTSIFVVDEHNMKVSMTLSIGSSFGNGQMSSMGFFWNNRLRYFDLANENQPNSLQPGKVPTAALFPIIVMRNRTVSLISSGNDITSLVHVLREFTHRNFDSSRIPPTLFIQNSVVTSLKSRSQNVKLAGY</sequence>
<keyword evidence="2" id="KW-0812">Transmembrane</keyword>
<evidence type="ECO:0000313" key="5">
    <source>
        <dbReference type="Proteomes" id="UP000494206"/>
    </source>
</evidence>
<dbReference type="PROSITE" id="PS50041">
    <property type="entry name" value="C_TYPE_LECTIN_2"/>
    <property type="match status" value="1"/>
</dbReference>
<dbReference type="EMBL" id="CADEPM010000001">
    <property type="protein sequence ID" value="CAB3396884.1"/>
    <property type="molecule type" value="Genomic_DNA"/>
</dbReference>
<protein>
    <recommendedName>
        <fullName evidence="3">C-type lectin domain-containing protein</fullName>
    </recommendedName>
</protein>
<dbReference type="Pfam" id="PF00059">
    <property type="entry name" value="Lectin_C"/>
    <property type="match status" value="1"/>
</dbReference>
<organism evidence="4 5">
    <name type="scientific">Caenorhabditis bovis</name>
    <dbReference type="NCBI Taxonomy" id="2654633"/>
    <lineage>
        <taxon>Eukaryota</taxon>
        <taxon>Metazoa</taxon>
        <taxon>Ecdysozoa</taxon>
        <taxon>Nematoda</taxon>
        <taxon>Chromadorea</taxon>
        <taxon>Rhabditida</taxon>
        <taxon>Rhabditina</taxon>
        <taxon>Rhabditomorpha</taxon>
        <taxon>Rhabditoidea</taxon>
        <taxon>Rhabditidae</taxon>
        <taxon>Peloderinae</taxon>
        <taxon>Caenorhabditis</taxon>
    </lineage>
</organism>
<feature type="domain" description="C-type lectin" evidence="3">
    <location>
        <begin position="37"/>
        <end position="153"/>
    </location>
</feature>
<accession>A0A8S1E8C9</accession>
<feature type="transmembrane region" description="Helical" evidence="2">
    <location>
        <begin position="174"/>
        <end position="196"/>
    </location>
</feature>
<dbReference type="PANTHER" id="PTHR11686:SF9">
    <property type="entry name" value="RE13973P"/>
    <property type="match status" value="1"/>
</dbReference>
<dbReference type="InterPro" id="IPR016186">
    <property type="entry name" value="C-type_lectin-like/link_sf"/>
</dbReference>
<keyword evidence="2" id="KW-1133">Transmembrane helix</keyword>
<evidence type="ECO:0000256" key="2">
    <source>
        <dbReference type="SAM" id="Phobius"/>
    </source>
</evidence>
<comment type="caution">
    <text evidence="4">The sequence shown here is derived from an EMBL/GenBank/DDBJ whole genome shotgun (WGS) entry which is preliminary data.</text>
</comment>
<dbReference type="SUPFAM" id="SSF56235">
    <property type="entry name" value="N-terminal nucleophile aminohydrolases (Ntn hydrolases)"/>
    <property type="match status" value="1"/>
</dbReference>
<dbReference type="PRINTS" id="PR01210">
    <property type="entry name" value="GGTRANSPTASE"/>
</dbReference>
<dbReference type="InterPro" id="IPR001304">
    <property type="entry name" value="C-type_lectin-like"/>
</dbReference>
<dbReference type="GO" id="GO:0036374">
    <property type="term" value="F:glutathione hydrolase activity"/>
    <property type="evidence" value="ECO:0007669"/>
    <property type="project" value="InterPro"/>
</dbReference>
<dbReference type="InterPro" id="IPR000101">
    <property type="entry name" value="GGT_peptidase"/>
</dbReference>
<dbReference type="Proteomes" id="UP000494206">
    <property type="component" value="Unassembled WGS sequence"/>
</dbReference>
<keyword evidence="5" id="KW-1185">Reference proteome</keyword>
<dbReference type="SMART" id="SM00034">
    <property type="entry name" value="CLECT"/>
    <property type="match status" value="1"/>
</dbReference>
<reference evidence="4 5" key="1">
    <citation type="submission" date="2020-04" db="EMBL/GenBank/DDBJ databases">
        <authorList>
            <person name="Laetsch R D."/>
            <person name="Stevens L."/>
            <person name="Kumar S."/>
            <person name="Blaxter L. M."/>
        </authorList>
    </citation>
    <scope>NUCLEOTIDE SEQUENCE [LARGE SCALE GENOMIC DNA]</scope>
</reference>
<proteinExistence type="predicted"/>
<dbReference type="InterPro" id="IPR016187">
    <property type="entry name" value="CTDL_fold"/>
</dbReference>
<dbReference type="Pfam" id="PF01019">
    <property type="entry name" value="G_glu_transpept"/>
    <property type="match status" value="1"/>
</dbReference>
<dbReference type="Gene3D" id="3.60.20.40">
    <property type="match status" value="1"/>
</dbReference>
<keyword evidence="2" id="KW-0472">Membrane</keyword>
<dbReference type="PANTHER" id="PTHR11686">
    <property type="entry name" value="GAMMA GLUTAMYL TRANSPEPTIDASE"/>
    <property type="match status" value="1"/>
</dbReference>
<dbReference type="CDD" id="cd00037">
    <property type="entry name" value="CLECT"/>
    <property type="match status" value="1"/>
</dbReference>
<gene>
    <name evidence="4" type="ORF">CBOVIS_LOCUS379</name>
</gene>